<dbReference type="EMBL" id="FLQS01000020">
    <property type="protein sequence ID" value="SBS75803.1"/>
    <property type="molecule type" value="Genomic_DNA"/>
</dbReference>
<dbReference type="AlphaFoldDB" id="A0A1Y5PAU5"/>
<evidence type="ECO:0000313" key="1">
    <source>
        <dbReference type="EMBL" id="SBS75803.1"/>
    </source>
</evidence>
<gene>
    <name evidence="1" type="ORF">MHPYR_270074</name>
</gene>
<accession>A0A1Y5PAU5</accession>
<name>A0A1Y5PAU5_9MYCO</name>
<sequence>MALAPTRATPVATVERTAMCMITPVKALTWTRQTLTEQKLRIGCIRRSAYVSVSGGGPRAIAATQRPAGGRMNST</sequence>
<reference evidence="1" key="1">
    <citation type="submission" date="2016-03" db="EMBL/GenBank/DDBJ databases">
        <authorList>
            <person name="Ploux O."/>
        </authorList>
    </citation>
    <scope>NUCLEOTIDE SEQUENCE</scope>
    <source>
        <strain evidence="1">UC10</strain>
    </source>
</reference>
<proteinExistence type="predicted"/>
<organism evidence="1">
    <name type="scientific">uncultured Mycobacterium sp</name>
    <dbReference type="NCBI Taxonomy" id="171292"/>
    <lineage>
        <taxon>Bacteria</taxon>
        <taxon>Bacillati</taxon>
        <taxon>Actinomycetota</taxon>
        <taxon>Actinomycetes</taxon>
        <taxon>Mycobacteriales</taxon>
        <taxon>Mycobacteriaceae</taxon>
        <taxon>Mycobacterium</taxon>
        <taxon>environmental samples</taxon>
    </lineage>
</organism>
<protein>
    <submittedName>
        <fullName evidence="1">Uncharacterized protein</fullName>
    </submittedName>
</protein>